<reference evidence="6" key="1">
    <citation type="journal article" date="2015" name="BMC Genomics">
        <title>Genomic and transcriptomic analysis of the endophytic fungus Pestalotiopsis fici reveals its lifestyle and high potential for synthesis of natural products.</title>
        <authorList>
            <person name="Wang X."/>
            <person name="Zhang X."/>
            <person name="Liu L."/>
            <person name="Xiang M."/>
            <person name="Wang W."/>
            <person name="Sun X."/>
            <person name="Che Y."/>
            <person name="Guo L."/>
            <person name="Liu G."/>
            <person name="Guo L."/>
            <person name="Wang C."/>
            <person name="Yin W.B."/>
            <person name="Stadler M."/>
            <person name="Zhang X."/>
            <person name="Liu X."/>
        </authorList>
    </citation>
    <scope>NUCLEOTIDE SEQUENCE [LARGE SCALE GENOMIC DNA]</scope>
    <source>
        <strain evidence="6">W106-1 / CGMCC3.15140</strain>
    </source>
</reference>
<dbReference type="Gene3D" id="3.40.50.720">
    <property type="entry name" value="NAD(P)-binding Rossmann-like Domain"/>
    <property type="match status" value="3"/>
</dbReference>
<evidence type="ECO:0008006" key="7">
    <source>
        <dbReference type="Google" id="ProtNLM"/>
    </source>
</evidence>
<dbReference type="EMBL" id="KI912118">
    <property type="protein sequence ID" value="ETS76039.1"/>
    <property type="molecule type" value="Genomic_DNA"/>
</dbReference>
<dbReference type="GO" id="GO:0051287">
    <property type="term" value="F:NAD binding"/>
    <property type="evidence" value="ECO:0007669"/>
    <property type="project" value="InterPro"/>
</dbReference>
<evidence type="ECO:0000256" key="2">
    <source>
        <dbReference type="PIRNR" id="PIRNR000124"/>
    </source>
</evidence>
<evidence type="ECO:0000259" key="3">
    <source>
        <dbReference type="Pfam" id="PF00984"/>
    </source>
</evidence>
<dbReference type="SUPFAM" id="SSF51735">
    <property type="entry name" value="NAD(P)-binding Rossmann-fold domains"/>
    <property type="match status" value="1"/>
</dbReference>
<dbReference type="GO" id="GO:0016616">
    <property type="term" value="F:oxidoreductase activity, acting on the CH-OH group of donors, NAD or NADP as acceptor"/>
    <property type="evidence" value="ECO:0007669"/>
    <property type="project" value="InterPro"/>
</dbReference>
<comment type="similarity">
    <text evidence="1 2">Belongs to the UDP-glucose/GDP-mannose dehydrogenase family.</text>
</comment>
<protein>
    <recommendedName>
        <fullName evidence="7">UDP-glucose/GDP-mannose dehydrogenase C-terminal domain-containing protein</fullName>
    </recommendedName>
</protein>
<evidence type="ECO:0000313" key="5">
    <source>
        <dbReference type="EMBL" id="ETS76039.1"/>
    </source>
</evidence>
<dbReference type="KEGG" id="pfy:PFICI_12983"/>
<dbReference type="OMA" id="IDPWFIV"/>
<dbReference type="InterPro" id="IPR008927">
    <property type="entry name" value="6-PGluconate_DH-like_C_sf"/>
</dbReference>
<dbReference type="InterPro" id="IPR028359">
    <property type="entry name" value="UDP_ManNAc/GlcNAc_DH"/>
</dbReference>
<dbReference type="SUPFAM" id="SSF52413">
    <property type="entry name" value="UDP-glucose/GDP-mannose dehydrogenase C-terminal domain"/>
    <property type="match status" value="1"/>
</dbReference>
<dbReference type="PIRSF" id="PIRSF000124">
    <property type="entry name" value="UDPglc_GDPman_dh"/>
    <property type="match status" value="1"/>
</dbReference>
<dbReference type="GeneID" id="19277996"/>
<evidence type="ECO:0000313" key="6">
    <source>
        <dbReference type="Proteomes" id="UP000030651"/>
    </source>
</evidence>
<dbReference type="PIRSF" id="PIRSF500136">
    <property type="entry name" value="UDP_ManNAc_DH"/>
    <property type="match status" value="1"/>
</dbReference>
<dbReference type="eggNOG" id="ENOG502QQVE">
    <property type="taxonomic scope" value="Eukaryota"/>
</dbReference>
<dbReference type="HOGENOM" id="CLU_023810_0_1_1"/>
<evidence type="ECO:0000256" key="1">
    <source>
        <dbReference type="ARBA" id="ARBA00006601"/>
    </source>
</evidence>
<dbReference type="RefSeq" id="XP_007839755.1">
    <property type="nucleotide sequence ID" value="XM_007841564.1"/>
</dbReference>
<gene>
    <name evidence="5" type="ORF">PFICI_12983</name>
</gene>
<dbReference type="Proteomes" id="UP000030651">
    <property type="component" value="Unassembled WGS sequence"/>
</dbReference>
<dbReference type="STRING" id="1229662.W3WQF6"/>
<keyword evidence="6" id="KW-1185">Reference proteome</keyword>
<sequence length="504" mass="54350">MHPAPDLPPIVCSALPVGSPSMAKSSQELTPPITPPIVAIGNGIGHVDPLAVAQAVAQLPQAEEPLVAVIGCGYVGEHLISSFSKHYNVLGYDLSQARLEVLRQTYNQKDSRITFTQDPGDLSKATHFLISVPTLLLEDKTIDISYIQSALGTVATFGRKGSTVVVESSVAVGMTRQLLGPLVDKKGFFVGMSPERVDPGRTEPSTHKIPKIVSGLDDVAPGSLEAIVRLYSSVFDTIIPVSKPEVAEMMKLYENCQRMMCIAFANEMADACIPFGVDPYEVCRAASTKPFGYMPYMPSLGVGGHCIPVNPYYLLSNSDFPLLKACTEKMWQRPVEMGQRALRLLFGPDNEGTYPLSTVKRTDSGVDMSHDEMVADGALAKCGVGLTGGLMSLPETMSGATTFKPRARVLVVGMGFKAGQSVLSNSPGQKLAQFLAESGRVDVMFADPLVKQEAIPLIPRLPDEFWKKDTLEGFDMIIVAVKQHGLDLSVLQILQDVNVAIWCP</sequence>
<dbReference type="InterPro" id="IPR014026">
    <property type="entry name" value="UDP-Glc/GDP-Man_DH_dimer"/>
</dbReference>
<dbReference type="NCBIfam" id="TIGR03026">
    <property type="entry name" value="NDP-sugDHase"/>
    <property type="match status" value="1"/>
</dbReference>
<dbReference type="PANTHER" id="PTHR43491">
    <property type="entry name" value="UDP-N-ACETYL-D-MANNOSAMINE DEHYDROGENASE"/>
    <property type="match status" value="1"/>
</dbReference>
<dbReference type="Pfam" id="PF03721">
    <property type="entry name" value="UDPG_MGDP_dh_N"/>
    <property type="match status" value="1"/>
</dbReference>
<feature type="domain" description="UDP-glucose/GDP-mannose dehydrogenase dimerisation" evidence="3">
    <location>
        <begin position="246"/>
        <end position="318"/>
    </location>
</feature>
<dbReference type="AlphaFoldDB" id="W3WQF6"/>
<dbReference type="InterPro" id="IPR036291">
    <property type="entry name" value="NAD(P)-bd_dom_sf"/>
</dbReference>
<dbReference type="GO" id="GO:0000271">
    <property type="term" value="P:polysaccharide biosynthetic process"/>
    <property type="evidence" value="ECO:0007669"/>
    <property type="project" value="InterPro"/>
</dbReference>
<dbReference type="InterPro" id="IPR001732">
    <property type="entry name" value="UDP-Glc/GDP-Man_DH_N"/>
</dbReference>
<dbReference type="InterPro" id="IPR017476">
    <property type="entry name" value="UDP-Glc/GDP-Man"/>
</dbReference>
<feature type="domain" description="UDP-glucose/GDP-mannose dehydrogenase N-terminal" evidence="4">
    <location>
        <begin position="67"/>
        <end position="220"/>
    </location>
</feature>
<organism evidence="5 6">
    <name type="scientific">Pestalotiopsis fici (strain W106-1 / CGMCC3.15140)</name>
    <dbReference type="NCBI Taxonomy" id="1229662"/>
    <lineage>
        <taxon>Eukaryota</taxon>
        <taxon>Fungi</taxon>
        <taxon>Dikarya</taxon>
        <taxon>Ascomycota</taxon>
        <taxon>Pezizomycotina</taxon>
        <taxon>Sordariomycetes</taxon>
        <taxon>Xylariomycetidae</taxon>
        <taxon>Amphisphaeriales</taxon>
        <taxon>Sporocadaceae</taxon>
        <taxon>Pestalotiopsis</taxon>
    </lineage>
</organism>
<dbReference type="PANTHER" id="PTHR43491:SF2">
    <property type="entry name" value="UDP-N-ACETYL-D-MANNOSAMINE DEHYDROGENASE"/>
    <property type="match status" value="1"/>
</dbReference>
<dbReference type="GO" id="GO:0016628">
    <property type="term" value="F:oxidoreductase activity, acting on the CH-CH group of donors, NAD or NADP as acceptor"/>
    <property type="evidence" value="ECO:0007669"/>
    <property type="project" value="InterPro"/>
</dbReference>
<name>W3WQF6_PESFW</name>
<proteinExistence type="inferred from homology"/>
<dbReference type="Pfam" id="PF00984">
    <property type="entry name" value="UDPG_MGDP_dh"/>
    <property type="match status" value="1"/>
</dbReference>
<dbReference type="InterPro" id="IPR036220">
    <property type="entry name" value="UDP-Glc/GDP-Man_DH_C_sf"/>
</dbReference>
<dbReference type="OrthoDB" id="5059218at2759"/>
<evidence type="ECO:0000259" key="4">
    <source>
        <dbReference type="Pfam" id="PF03721"/>
    </source>
</evidence>
<dbReference type="SUPFAM" id="SSF48179">
    <property type="entry name" value="6-phosphogluconate dehydrogenase C-terminal domain-like"/>
    <property type="match status" value="1"/>
</dbReference>
<accession>W3WQF6</accession>
<dbReference type="InParanoid" id="W3WQF6"/>